<dbReference type="Proteomes" id="UP000076881">
    <property type="component" value="Unassembled WGS sequence"/>
</dbReference>
<dbReference type="OrthoDB" id="4870641at2759"/>
<feature type="region of interest" description="Disordered" evidence="1">
    <location>
        <begin position="566"/>
        <end position="588"/>
    </location>
</feature>
<sequence length="654" mass="72364">MSGINAVNKVTKQRWTSKRTRNQFSVYVSPRRRLPRVSEHNIESATRLLEYAITASPAVSPSDKGQELAAGMQTAAENEPIESLLRLQTNEANPPPADPAPSSTVTNATIADDTAQDPNEMYDGDTRDAGAASVPRLFDYTDLTILSDDSDQDAAVDLPVVRAAAHDEPLVSPEAESSMDGYSDAIAPLETKAERLSTPKRPRTGIHVTNTGVRREIIFIESSDEGESGDEDAYSPISRLTLAEASFDVPSSERHGTSAEDIYSLAQVAPFDGTDNESAENGSSFDTSASESHATRSTLENASFDMPPSKPLATSVGHIRSPKSRQATPLVSSIHPSAESESSGDNIPLAVLRKEASFRVPTVVPNESSEDNIPLATLRKEASSRVPILVPQVISEDVCSSTRTQTTTFLNNHKVSADNESSEDNVPLSVLRKNRFGNKRRLSDDEETEFAIVNRPTPAVRRSTTTRSQTKAFDSDAFDAMIYRQSERQPPFGVSVPRPTAASSAGPRDSRVFVHANPAIHAPVVRTEKWLKDKAREIRSRPNRKKWFGRPAERLRWLYNKQMEGKMKRQTQNNGSAGRKTRQDPQPAGYKRVMDFGDVPQDRLPPVVLNNPAWVKACKWTRQMRDEDVALSREVEHRTHMTWQHYRDVLQEDD</sequence>
<evidence type="ECO:0000256" key="1">
    <source>
        <dbReference type="SAM" id="MobiDB-lite"/>
    </source>
</evidence>
<feature type="region of interest" description="Disordered" evidence="1">
    <location>
        <begin position="1"/>
        <end position="22"/>
    </location>
</feature>
<evidence type="ECO:0000313" key="2">
    <source>
        <dbReference type="EMBL" id="OAA78518.1"/>
    </source>
</evidence>
<name>A0A162KQS6_CORDF</name>
<dbReference type="EMBL" id="AZHF01000003">
    <property type="protein sequence ID" value="OAA78518.1"/>
    <property type="molecule type" value="Genomic_DNA"/>
</dbReference>
<feature type="compositionally biased region" description="Basic residues" evidence="1">
    <location>
        <begin position="11"/>
        <end position="21"/>
    </location>
</feature>
<organism evidence="2 3">
    <name type="scientific">Akanthomyces lecanii RCEF 1005</name>
    <dbReference type="NCBI Taxonomy" id="1081108"/>
    <lineage>
        <taxon>Eukaryota</taxon>
        <taxon>Fungi</taxon>
        <taxon>Dikarya</taxon>
        <taxon>Ascomycota</taxon>
        <taxon>Pezizomycotina</taxon>
        <taxon>Sordariomycetes</taxon>
        <taxon>Hypocreomycetidae</taxon>
        <taxon>Hypocreales</taxon>
        <taxon>Cordycipitaceae</taxon>
        <taxon>Akanthomyces</taxon>
        <taxon>Cordyceps confragosa</taxon>
    </lineage>
</organism>
<protein>
    <submittedName>
        <fullName evidence="2">Uncharacterized protein</fullName>
    </submittedName>
</protein>
<accession>A0A162KQS6</accession>
<comment type="caution">
    <text evidence="2">The sequence shown here is derived from an EMBL/GenBank/DDBJ whole genome shotgun (WGS) entry which is preliminary data.</text>
</comment>
<reference evidence="2 3" key="1">
    <citation type="journal article" date="2016" name="Genome Biol. Evol.">
        <title>Divergent and convergent evolution of fungal pathogenicity.</title>
        <authorList>
            <person name="Shang Y."/>
            <person name="Xiao G."/>
            <person name="Zheng P."/>
            <person name="Cen K."/>
            <person name="Zhan S."/>
            <person name="Wang C."/>
        </authorList>
    </citation>
    <scope>NUCLEOTIDE SEQUENCE [LARGE SCALE GENOMIC DNA]</scope>
    <source>
        <strain evidence="2 3">RCEF 1005</strain>
    </source>
</reference>
<feature type="compositionally biased region" description="Low complexity" evidence="1">
    <location>
        <begin position="332"/>
        <end position="343"/>
    </location>
</feature>
<dbReference type="STRING" id="1081108.A0A162KQS6"/>
<proteinExistence type="predicted"/>
<keyword evidence="3" id="KW-1185">Reference proteome</keyword>
<evidence type="ECO:0000313" key="3">
    <source>
        <dbReference type="Proteomes" id="UP000076881"/>
    </source>
</evidence>
<dbReference type="AlphaFoldDB" id="A0A162KQS6"/>
<gene>
    <name evidence="2" type="ORF">LEL_05341</name>
</gene>
<feature type="region of interest" description="Disordered" evidence="1">
    <location>
        <begin position="272"/>
        <end position="345"/>
    </location>
</feature>
<feature type="compositionally biased region" description="Polar residues" evidence="1">
    <location>
        <begin position="279"/>
        <end position="301"/>
    </location>
</feature>